<dbReference type="Pfam" id="PF02518">
    <property type="entry name" value="HATPase_c"/>
    <property type="match status" value="1"/>
</dbReference>
<keyword evidence="8" id="KW-0902">Two-component regulatory system</keyword>
<dbReference type="InterPro" id="IPR003661">
    <property type="entry name" value="HisK_dim/P_dom"/>
</dbReference>
<evidence type="ECO:0000256" key="7">
    <source>
        <dbReference type="ARBA" id="ARBA00022840"/>
    </source>
</evidence>
<dbReference type="InterPro" id="IPR000014">
    <property type="entry name" value="PAS"/>
</dbReference>
<keyword evidence="12" id="KW-1185">Reference proteome</keyword>
<protein>
    <recommendedName>
        <fullName evidence="2">histidine kinase</fullName>
        <ecNumber evidence="2">2.7.13.3</ecNumber>
    </recommendedName>
</protein>
<organism evidence="11 12">
    <name type="scientific">Maridesulfovibrio ferrireducens</name>
    <dbReference type="NCBI Taxonomy" id="246191"/>
    <lineage>
        <taxon>Bacteria</taxon>
        <taxon>Pseudomonadati</taxon>
        <taxon>Thermodesulfobacteriota</taxon>
        <taxon>Desulfovibrionia</taxon>
        <taxon>Desulfovibrionales</taxon>
        <taxon>Desulfovibrionaceae</taxon>
        <taxon>Maridesulfovibrio</taxon>
    </lineage>
</organism>
<dbReference type="PROSITE" id="PS50109">
    <property type="entry name" value="HIS_KIN"/>
    <property type="match status" value="1"/>
</dbReference>
<dbReference type="EMBL" id="FNGA01000003">
    <property type="protein sequence ID" value="SDL10575.1"/>
    <property type="molecule type" value="Genomic_DNA"/>
</dbReference>
<dbReference type="STRING" id="246191.SAMN05660337_2100"/>
<dbReference type="SUPFAM" id="SSF55785">
    <property type="entry name" value="PYP-like sensor domain (PAS domain)"/>
    <property type="match status" value="2"/>
</dbReference>
<dbReference type="SUPFAM" id="SSF55874">
    <property type="entry name" value="ATPase domain of HSP90 chaperone/DNA topoisomerase II/histidine kinase"/>
    <property type="match status" value="1"/>
</dbReference>
<name>A0A1G9HCK5_9BACT</name>
<evidence type="ECO:0000259" key="10">
    <source>
        <dbReference type="PROSITE" id="PS50112"/>
    </source>
</evidence>
<dbReference type="InterPro" id="IPR013767">
    <property type="entry name" value="PAS_fold"/>
</dbReference>
<dbReference type="Proteomes" id="UP000199053">
    <property type="component" value="Unassembled WGS sequence"/>
</dbReference>
<dbReference type="PANTHER" id="PTHR43065">
    <property type="entry name" value="SENSOR HISTIDINE KINASE"/>
    <property type="match status" value="1"/>
</dbReference>
<dbReference type="Pfam" id="PF00989">
    <property type="entry name" value="PAS"/>
    <property type="match status" value="1"/>
</dbReference>
<dbReference type="InterPro" id="IPR003594">
    <property type="entry name" value="HATPase_dom"/>
</dbReference>
<keyword evidence="6" id="KW-0418">Kinase</keyword>
<dbReference type="SUPFAM" id="SSF47384">
    <property type="entry name" value="Homodimeric domain of signal transducing histidine kinase"/>
    <property type="match status" value="1"/>
</dbReference>
<dbReference type="EC" id="2.7.13.3" evidence="2"/>
<evidence type="ECO:0000256" key="4">
    <source>
        <dbReference type="ARBA" id="ARBA00022679"/>
    </source>
</evidence>
<feature type="domain" description="PAS" evidence="10">
    <location>
        <begin position="39"/>
        <end position="83"/>
    </location>
</feature>
<dbReference type="GO" id="GO:0000155">
    <property type="term" value="F:phosphorelay sensor kinase activity"/>
    <property type="evidence" value="ECO:0007669"/>
    <property type="project" value="InterPro"/>
</dbReference>
<evidence type="ECO:0000256" key="2">
    <source>
        <dbReference type="ARBA" id="ARBA00012438"/>
    </source>
</evidence>
<dbReference type="PRINTS" id="PR00344">
    <property type="entry name" value="BCTRLSENSOR"/>
</dbReference>
<feature type="domain" description="Histidine kinase" evidence="9">
    <location>
        <begin position="301"/>
        <end position="549"/>
    </location>
</feature>
<accession>A0A1G9HCK5</accession>
<sequence length="555" mass="61802">MKRRSRSDSNDNVRNKLIGLGENSMRKSYYPELRDRINELERFRALVEHANDALFVLDAFSWSFADVNATALKKTNYSREELVESPPESIFPKKTCILMRTVIANSDAGPSHDDEGISITELLGKDGVNVPVEITVRVHFVAGRLYLVMVARDVTRRLADQRELQKTRNYLGNVIDSMQSILVGVNEDSSVVLWNAYAVAETGVVEKDALGNYLFDVMPEVRKFKQLIERTIRNEETGGTEIFTVDHSGETIFFEIVVFPFEGEGESGAVIRIDDITARTRMEEVMVQTEKMMTVGGLAAGMAHEINNPLGGILQGSQNILRRLSAEFQKNHEVARECGVTFEAVHAYCERRGIISKVESIQQLGKRSAKIVANMLQFSRQTGGQQSCTSLVEIMNTAIELSSSGYDLYQKKGRVSLDIIREFEESVPDIFCAPSEIEQVLINLIKNSVQAITSARKEDPNKVGKIYVRIGREGNNVRLEIEDNGPGMDADTKKKALEPFFTTKGIGEGTGLGLFVSYFIITQKHKGSFVIETSPMLGTKIVIKLPVAPDCIGLD</sequence>
<dbReference type="NCBIfam" id="TIGR00229">
    <property type="entry name" value="sensory_box"/>
    <property type="match status" value="2"/>
</dbReference>
<keyword evidence="5" id="KW-0547">Nucleotide-binding</keyword>
<gene>
    <name evidence="11" type="ORF">SAMN05660337_2100</name>
</gene>
<dbReference type="PANTHER" id="PTHR43065:SF42">
    <property type="entry name" value="TWO-COMPONENT SENSOR PPRA"/>
    <property type="match status" value="1"/>
</dbReference>
<dbReference type="InterPro" id="IPR004358">
    <property type="entry name" value="Sig_transdc_His_kin-like_C"/>
</dbReference>
<dbReference type="InterPro" id="IPR036890">
    <property type="entry name" value="HATPase_C_sf"/>
</dbReference>
<dbReference type="RefSeq" id="WP_092160855.1">
    <property type="nucleotide sequence ID" value="NZ_FNGA01000003.1"/>
</dbReference>
<dbReference type="PROSITE" id="PS50112">
    <property type="entry name" value="PAS"/>
    <property type="match status" value="2"/>
</dbReference>
<dbReference type="SMART" id="SM00388">
    <property type="entry name" value="HisKA"/>
    <property type="match status" value="1"/>
</dbReference>
<evidence type="ECO:0000256" key="5">
    <source>
        <dbReference type="ARBA" id="ARBA00022741"/>
    </source>
</evidence>
<evidence type="ECO:0000256" key="1">
    <source>
        <dbReference type="ARBA" id="ARBA00000085"/>
    </source>
</evidence>
<dbReference type="Gene3D" id="1.10.287.130">
    <property type="match status" value="1"/>
</dbReference>
<dbReference type="GO" id="GO:0006355">
    <property type="term" value="P:regulation of DNA-templated transcription"/>
    <property type="evidence" value="ECO:0007669"/>
    <property type="project" value="InterPro"/>
</dbReference>
<dbReference type="GO" id="GO:0005524">
    <property type="term" value="F:ATP binding"/>
    <property type="evidence" value="ECO:0007669"/>
    <property type="project" value="UniProtKB-KW"/>
</dbReference>
<dbReference type="InterPro" id="IPR036097">
    <property type="entry name" value="HisK_dim/P_sf"/>
</dbReference>
<dbReference type="Pfam" id="PF13426">
    <property type="entry name" value="PAS_9"/>
    <property type="match status" value="1"/>
</dbReference>
<evidence type="ECO:0000256" key="8">
    <source>
        <dbReference type="ARBA" id="ARBA00023012"/>
    </source>
</evidence>
<dbReference type="CDD" id="cd00082">
    <property type="entry name" value="HisKA"/>
    <property type="match status" value="1"/>
</dbReference>
<dbReference type="AlphaFoldDB" id="A0A1G9HCK5"/>
<evidence type="ECO:0000259" key="9">
    <source>
        <dbReference type="PROSITE" id="PS50109"/>
    </source>
</evidence>
<keyword evidence="7" id="KW-0067">ATP-binding</keyword>
<feature type="domain" description="PAS" evidence="10">
    <location>
        <begin position="167"/>
        <end position="218"/>
    </location>
</feature>
<evidence type="ECO:0000313" key="12">
    <source>
        <dbReference type="Proteomes" id="UP000199053"/>
    </source>
</evidence>
<dbReference type="SMART" id="SM00387">
    <property type="entry name" value="HATPase_c"/>
    <property type="match status" value="1"/>
</dbReference>
<reference evidence="12" key="1">
    <citation type="submission" date="2016-10" db="EMBL/GenBank/DDBJ databases">
        <authorList>
            <person name="Varghese N."/>
            <person name="Submissions S."/>
        </authorList>
    </citation>
    <scope>NUCLEOTIDE SEQUENCE [LARGE SCALE GENOMIC DNA]</scope>
    <source>
        <strain evidence="12">DSM 16995</strain>
    </source>
</reference>
<dbReference type="InterPro" id="IPR035965">
    <property type="entry name" value="PAS-like_dom_sf"/>
</dbReference>
<dbReference type="Gene3D" id="3.30.450.20">
    <property type="entry name" value="PAS domain"/>
    <property type="match status" value="2"/>
</dbReference>
<keyword evidence="4" id="KW-0808">Transferase</keyword>
<evidence type="ECO:0000256" key="6">
    <source>
        <dbReference type="ARBA" id="ARBA00022777"/>
    </source>
</evidence>
<comment type="catalytic activity">
    <reaction evidence="1">
        <text>ATP + protein L-histidine = ADP + protein N-phospho-L-histidine.</text>
        <dbReference type="EC" id="2.7.13.3"/>
    </reaction>
</comment>
<evidence type="ECO:0000256" key="3">
    <source>
        <dbReference type="ARBA" id="ARBA00022553"/>
    </source>
</evidence>
<evidence type="ECO:0000313" key="11">
    <source>
        <dbReference type="EMBL" id="SDL10575.1"/>
    </source>
</evidence>
<keyword evidence="3" id="KW-0597">Phosphoprotein</keyword>
<dbReference type="InterPro" id="IPR005467">
    <property type="entry name" value="His_kinase_dom"/>
</dbReference>
<proteinExistence type="predicted"/>
<dbReference type="OrthoDB" id="1931120at2"/>
<dbReference type="SMART" id="SM00091">
    <property type="entry name" value="PAS"/>
    <property type="match status" value="2"/>
</dbReference>
<dbReference type="Gene3D" id="3.30.565.10">
    <property type="entry name" value="Histidine kinase-like ATPase, C-terminal domain"/>
    <property type="match status" value="1"/>
</dbReference>